<dbReference type="GO" id="GO:0005524">
    <property type="term" value="F:ATP binding"/>
    <property type="evidence" value="ECO:0007669"/>
    <property type="project" value="UniProtKB-UniRule"/>
</dbReference>
<comment type="pathway">
    <text evidence="3 17 18">Cell wall biogenesis; peptidoglycan biosynthesis.</text>
</comment>
<evidence type="ECO:0000256" key="4">
    <source>
        <dbReference type="ARBA" id="ARBA00010416"/>
    </source>
</evidence>
<keyword evidence="11 17" id="KW-0133">Cell shape</keyword>
<dbReference type="EC" id="6.3.2.9" evidence="5 17"/>
<dbReference type="InterPro" id="IPR036615">
    <property type="entry name" value="Mur_ligase_C_dom_sf"/>
</dbReference>
<dbReference type="PANTHER" id="PTHR43692:SF1">
    <property type="entry name" value="UDP-N-ACETYLMURAMOYLALANINE--D-GLUTAMATE LIGASE"/>
    <property type="match status" value="1"/>
</dbReference>
<keyword evidence="10 17" id="KW-0067">ATP-binding</keyword>
<evidence type="ECO:0000256" key="7">
    <source>
        <dbReference type="ARBA" id="ARBA00022490"/>
    </source>
</evidence>
<sequence length="435" mass="45614">MDLYGKKAVVYGAGRSGLSAWQLIREHGGRAVIYDDDPSKSHATSSKRVFADCDLIVLSPGVPPTKDVVLDARLEGKRVMSELELASSFCRAEQIAVTGTNGKTTAVMLIDAMLKAAGKRSYAVGNIGTAFSAIADRLDALETAVIEASSFQLETSGAFSPDIAVMLNITPDHLDRHGSMERYIGAKARIFLSQSECDTAVYNADDERVAELLPVMRARAVPFSMTRPVDGAYISSGFICYKGEPVVETADIDLAGRELEDALAATAAAASAGAGLYAVASALQSFRRPPYRRSPGAVVDGIRLVNDSKATNIGSVLSAVEGLGENGVLILGGARGSEDFSELFAALPPSVKGAVLVGENADDIAKAAREAGFFGIVRSDTLEEACADAVDLAKELGCSTVLFSPSSKSYDAFTSYEERGRAFDAAAAALAAAKK</sequence>
<keyword evidence="7 17" id="KW-0963">Cytoplasm</keyword>
<evidence type="ECO:0000256" key="3">
    <source>
        <dbReference type="ARBA" id="ARBA00004752"/>
    </source>
</evidence>
<accession>A0A9D1N989</accession>
<dbReference type="GO" id="GO:0071555">
    <property type="term" value="P:cell wall organization"/>
    <property type="evidence" value="ECO:0007669"/>
    <property type="project" value="UniProtKB-KW"/>
</dbReference>
<evidence type="ECO:0000256" key="8">
    <source>
        <dbReference type="ARBA" id="ARBA00022598"/>
    </source>
</evidence>
<organism evidence="21 22">
    <name type="scientific">Candidatus Limadaptatus stercoripullorum</name>
    <dbReference type="NCBI Taxonomy" id="2840846"/>
    <lineage>
        <taxon>Bacteria</taxon>
        <taxon>Bacillati</taxon>
        <taxon>Bacillota</taxon>
        <taxon>Clostridia</taxon>
        <taxon>Eubacteriales</taxon>
        <taxon>Candidatus Limadaptatus</taxon>
    </lineage>
</organism>
<dbReference type="GO" id="GO:0008764">
    <property type="term" value="F:UDP-N-acetylmuramoylalanine-D-glutamate ligase activity"/>
    <property type="evidence" value="ECO:0007669"/>
    <property type="project" value="UniProtKB-UniRule"/>
</dbReference>
<evidence type="ECO:0000256" key="18">
    <source>
        <dbReference type="RuleBase" id="RU003664"/>
    </source>
</evidence>
<comment type="similarity">
    <text evidence="4 17">Belongs to the MurCDEF family.</text>
</comment>
<dbReference type="GO" id="GO:0008360">
    <property type="term" value="P:regulation of cell shape"/>
    <property type="evidence" value="ECO:0007669"/>
    <property type="project" value="UniProtKB-KW"/>
</dbReference>
<comment type="subcellular location">
    <subcellularLocation>
        <location evidence="2 17 18">Cytoplasm</location>
    </subcellularLocation>
</comment>
<evidence type="ECO:0000313" key="21">
    <source>
        <dbReference type="EMBL" id="HIU98307.1"/>
    </source>
</evidence>
<dbReference type="EMBL" id="DVOE01000006">
    <property type="protein sequence ID" value="HIU98307.1"/>
    <property type="molecule type" value="Genomic_DNA"/>
</dbReference>
<gene>
    <name evidence="17 21" type="primary">murD</name>
    <name evidence="21" type="ORF">IAC73_00485</name>
</gene>
<dbReference type="Gene3D" id="3.40.50.720">
    <property type="entry name" value="NAD(P)-binding Rossmann-like Domain"/>
    <property type="match status" value="1"/>
</dbReference>
<dbReference type="SUPFAM" id="SSF53623">
    <property type="entry name" value="MurD-like peptide ligases, catalytic domain"/>
    <property type="match status" value="1"/>
</dbReference>
<evidence type="ECO:0000256" key="16">
    <source>
        <dbReference type="ARBA" id="ARBA00047632"/>
    </source>
</evidence>
<evidence type="ECO:0000256" key="10">
    <source>
        <dbReference type="ARBA" id="ARBA00022840"/>
    </source>
</evidence>
<keyword evidence="17 18" id="KW-0131">Cell cycle</keyword>
<evidence type="ECO:0000313" key="22">
    <source>
        <dbReference type="Proteomes" id="UP000886857"/>
    </source>
</evidence>
<dbReference type="HAMAP" id="MF_00639">
    <property type="entry name" value="MurD"/>
    <property type="match status" value="1"/>
</dbReference>
<dbReference type="Gene3D" id="3.40.1190.10">
    <property type="entry name" value="Mur-like, catalytic domain"/>
    <property type="match status" value="1"/>
</dbReference>
<keyword evidence="13 17" id="KW-0961">Cell wall biogenesis/degradation</keyword>
<feature type="binding site" evidence="17">
    <location>
        <begin position="99"/>
        <end position="105"/>
    </location>
    <ligand>
        <name>ATP</name>
        <dbReference type="ChEBI" id="CHEBI:30616"/>
    </ligand>
</feature>
<reference evidence="21" key="1">
    <citation type="submission" date="2020-10" db="EMBL/GenBank/DDBJ databases">
        <authorList>
            <person name="Gilroy R."/>
        </authorList>
    </citation>
    <scope>NUCLEOTIDE SEQUENCE</scope>
    <source>
        <strain evidence="21">10406</strain>
    </source>
</reference>
<dbReference type="InterPro" id="IPR004101">
    <property type="entry name" value="Mur_ligase_C"/>
</dbReference>
<proteinExistence type="inferred from homology"/>
<evidence type="ECO:0000256" key="15">
    <source>
        <dbReference type="ARBA" id="ARBA00032324"/>
    </source>
</evidence>
<dbReference type="GO" id="GO:0051301">
    <property type="term" value="P:cell division"/>
    <property type="evidence" value="ECO:0007669"/>
    <property type="project" value="UniProtKB-KW"/>
</dbReference>
<dbReference type="InterPro" id="IPR005762">
    <property type="entry name" value="MurD"/>
</dbReference>
<dbReference type="Proteomes" id="UP000886857">
    <property type="component" value="Unassembled WGS sequence"/>
</dbReference>
<keyword evidence="8 17" id="KW-0436">Ligase</keyword>
<dbReference type="GO" id="GO:0009252">
    <property type="term" value="P:peptidoglycan biosynthetic process"/>
    <property type="evidence" value="ECO:0007669"/>
    <property type="project" value="UniProtKB-UniRule"/>
</dbReference>
<name>A0A9D1N989_9FIRM</name>
<evidence type="ECO:0000259" key="20">
    <source>
        <dbReference type="Pfam" id="PF08245"/>
    </source>
</evidence>
<evidence type="ECO:0000256" key="12">
    <source>
        <dbReference type="ARBA" id="ARBA00022984"/>
    </source>
</evidence>
<evidence type="ECO:0000256" key="14">
    <source>
        <dbReference type="ARBA" id="ARBA00030398"/>
    </source>
</evidence>
<evidence type="ECO:0000256" key="13">
    <source>
        <dbReference type="ARBA" id="ARBA00023316"/>
    </source>
</evidence>
<comment type="catalytic activity">
    <reaction evidence="16 17 18">
        <text>UDP-N-acetyl-alpha-D-muramoyl-L-alanine + D-glutamate + ATP = UDP-N-acetyl-alpha-D-muramoyl-L-alanyl-D-glutamate + ADP + phosphate + H(+)</text>
        <dbReference type="Rhea" id="RHEA:16429"/>
        <dbReference type="ChEBI" id="CHEBI:15378"/>
        <dbReference type="ChEBI" id="CHEBI:29986"/>
        <dbReference type="ChEBI" id="CHEBI:30616"/>
        <dbReference type="ChEBI" id="CHEBI:43474"/>
        <dbReference type="ChEBI" id="CHEBI:83898"/>
        <dbReference type="ChEBI" id="CHEBI:83900"/>
        <dbReference type="ChEBI" id="CHEBI:456216"/>
        <dbReference type="EC" id="6.3.2.9"/>
    </reaction>
</comment>
<evidence type="ECO:0000259" key="19">
    <source>
        <dbReference type="Pfam" id="PF02875"/>
    </source>
</evidence>
<dbReference type="InterPro" id="IPR036565">
    <property type="entry name" value="Mur-like_cat_sf"/>
</dbReference>
<dbReference type="GO" id="GO:0005737">
    <property type="term" value="C:cytoplasm"/>
    <property type="evidence" value="ECO:0007669"/>
    <property type="project" value="UniProtKB-SubCell"/>
</dbReference>
<feature type="domain" description="Mur ligase central" evidence="20">
    <location>
        <begin position="97"/>
        <end position="228"/>
    </location>
</feature>
<dbReference type="NCBIfam" id="TIGR01087">
    <property type="entry name" value="murD"/>
    <property type="match status" value="1"/>
</dbReference>
<comment type="function">
    <text evidence="1 17 18">Cell wall formation. Catalyzes the addition of glutamate to the nucleotide precursor UDP-N-acetylmuramoyl-L-alanine (UMA).</text>
</comment>
<keyword evidence="12 17" id="KW-0573">Peptidoglycan synthesis</keyword>
<protein>
    <recommendedName>
        <fullName evidence="6 17">UDP-N-acetylmuramoylalanine--D-glutamate ligase</fullName>
        <ecNumber evidence="5 17">6.3.2.9</ecNumber>
    </recommendedName>
    <alternativeName>
        <fullName evidence="15 17">D-glutamic acid-adding enzyme</fullName>
    </alternativeName>
    <alternativeName>
        <fullName evidence="14 17">UDP-N-acetylmuramoyl-L-alanyl-D-glutamate synthetase</fullName>
    </alternativeName>
</protein>
<evidence type="ECO:0000256" key="17">
    <source>
        <dbReference type="HAMAP-Rule" id="MF_00639"/>
    </source>
</evidence>
<dbReference type="InterPro" id="IPR013221">
    <property type="entry name" value="Mur_ligase_cen"/>
</dbReference>
<evidence type="ECO:0000256" key="1">
    <source>
        <dbReference type="ARBA" id="ARBA00002734"/>
    </source>
</evidence>
<evidence type="ECO:0000256" key="11">
    <source>
        <dbReference type="ARBA" id="ARBA00022960"/>
    </source>
</evidence>
<keyword evidence="17 18" id="KW-0132">Cell division</keyword>
<reference evidence="21" key="2">
    <citation type="journal article" date="2021" name="PeerJ">
        <title>Extensive microbial diversity within the chicken gut microbiome revealed by metagenomics and culture.</title>
        <authorList>
            <person name="Gilroy R."/>
            <person name="Ravi A."/>
            <person name="Getino M."/>
            <person name="Pursley I."/>
            <person name="Horton D.L."/>
            <person name="Alikhan N.F."/>
            <person name="Baker D."/>
            <person name="Gharbi K."/>
            <person name="Hall N."/>
            <person name="Watson M."/>
            <person name="Adriaenssens E.M."/>
            <person name="Foster-Nyarko E."/>
            <person name="Jarju S."/>
            <person name="Secka A."/>
            <person name="Antonio M."/>
            <person name="Oren A."/>
            <person name="Chaudhuri R.R."/>
            <person name="La Ragione R."/>
            <person name="Hildebrand F."/>
            <person name="Pallen M.J."/>
        </authorList>
    </citation>
    <scope>NUCLEOTIDE SEQUENCE</scope>
    <source>
        <strain evidence="21">10406</strain>
    </source>
</reference>
<comment type="caution">
    <text evidence="21">The sequence shown here is derived from an EMBL/GenBank/DDBJ whole genome shotgun (WGS) entry which is preliminary data.</text>
</comment>
<dbReference type="SUPFAM" id="SSF51984">
    <property type="entry name" value="MurCD N-terminal domain"/>
    <property type="match status" value="1"/>
</dbReference>
<dbReference type="SUPFAM" id="SSF53244">
    <property type="entry name" value="MurD-like peptide ligases, peptide-binding domain"/>
    <property type="match status" value="1"/>
</dbReference>
<feature type="domain" description="Mur ligase C-terminal" evidence="19">
    <location>
        <begin position="300"/>
        <end position="406"/>
    </location>
</feature>
<dbReference type="AlphaFoldDB" id="A0A9D1N989"/>
<evidence type="ECO:0000256" key="6">
    <source>
        <dbReference type="ARBA" id="ARBA00015655"/>
    </source>
</evidence>
<dbReference type="Pfam" id="PF08245">
    <property type="entry name" value="Mur_ligase_M"/>
    <property type="match status" value="1"/>
</dbReference>
<evidence type="ECO:0000256" key="2">
    <source>
        <dbReference type="ARBA" id="ARBA00004496"/>
    </source>
</evidence>
<dbReference type="Pfam" id="PF02875">
    <property type="entry name" value="Mur_ligase_C"/>
    <property type="match status" value="1"/>
</dbReference>
<dbReference type="Gene3D" id="3.90.190.20">
    <property type="entry name" value="Mur ligase, C-terminal domain"/>
    <property type="match status" value="1"/>
</dbReference>
<evidence type="ECO:0000256" key="5">
    <source>
        <dbReference type="ARBA" id="ARBA00012212"/>
    </source>
</evidence>
<keyword evidence="9 17" id="KW-0547">Nucleotide-binding</keyword>
<dbReference type="PANTHER" id="PTHR43692">
    <property type="entry name" value="UDP-N-ACETYLMURAMOYLALANINE--D-GLUTAMATE LIGASE"/>
    <property type="match status" value="1"/>
</dbReference>
<evidence type="ECO:0000256" key="9">
    <source>
        <dbReference type="ARBA" id="ARBA00022741"/>
    </source>
</evidence>